<evidence type="ECO:0000313" key="12">
    <source>
        <dbReference type="Proteomes" id="UP000267464"/>
    </source>
</evidence>
<evidence type="ECO:0000256" key="10">
    <source>
        <dbReference type="ARBA" id="ARBA00030772"/>
    </source>
</evidence>
<dbReference type="Pfam" id="PF01203">
    <property type="entry name" value="T2SSN"/>
    <property type="match status" value="1"/>
</dbReference>
<dbReference type="AlphaFoldDB" id="A0A3N7K1L9"/>
<evidence type="ECO:0000256" key="3">
    <source>
        <dbReference type="ARBA" id="ARBA00021563"/>
    </source>
</evidence>
<keyword evidence="12" id="KW-1185">Reference proteome</keyword>
<proteinExistence type="inferred from homology"/>
<evidence type="ECO:0000256" key="5">
    <source>
        <dbReference type="ARBA" id="ARBA00022475"/>
    </source>
</evidence>
<organism evidence="11 12">
    <name type="scientific">Piscinibacter terrae</name>
    <dbReference type="NCBI Taxonomy" id="2496871"/>
    <lineage>
        <taxon>Bacteria</taxon>
        <taxon>Pseudomonadati</taxon>
        <taxon>Pseudomonadota</taxon>
        <taxon>Betaproteobacteria</taxon>
        <taxon>Burkholderiales</taxon>
        <taxon>Sphaerotilaceae</taxon>
        <taxon>Piscinibacter</taxon>
    </lineage>
</organism>
<evidence type="ECO:0000256" key="2">
    <source>
        <dbReference type="ARBA" id="ARBA00007208"/>
    </source>
</evidence>
<evidence type="ECO:0000313" key="11">
    <source>
        <dbReference type="EMBL" id="RQP26869.1"/>
    </source>
</evidence>
<comment type="subcellular location">
    <subcellularLocation>
        <location evidence="1">Cell inner membrane</location>
    </subcellularLocation>
</comment>
<reference evidence="11 12" key="2">
    <citation type="submission" date="2018-12" db="EMBL/GenBank/DDBJ databases">
        <title>Rhizobacter gummiphilus sp. nov., a rubber-degrading bacterium isolated from the soil of a botanical garden in Japan.</title>
        <authorList>
            <person name="Shunsuke S.S."/>
        </authorList>
    </citation>
    <scope>NUCLEOTIDE SEQUENCE [LARGE SCALE GENOMIC DNA]</scope>
    <source>
        <strain evidence="11 12">S-16</strain>
    </source>
</reference>
<evidence type="ECO:0000256" key="9">
    <source>
        <dbReference type="ARBA" id="ARBA00023136"/>
    </source>
</evidence>
<keyword evidence="8" id="KW-0653">Protein transport</keyword>
<keyword evidence="9" id="KW-0472">Membrane</keyword>
<evidence type="ECO:0000256" key="7">
    <source>
        <dbReference type="ARBA" id="ARBA00022692"/>
    </source>
</evidence>
<gene>
    <name evidence="11" type="ORF">DZC73_05215</name>
</gene>
<evidence type="ECO:0000256" key="8">
    <source>
        <dbReference type="ARBA" id="ARBA00022927"/>
    </source>
</evidence>
<evidence type="ECO:0000256" key="4">
    <source>
        <dbReference type="ARBA" id="ARBA00022448"/>
    </source>
</evidence>
<reference evidence="11 12" key="1">
    <citation type="submission" date="2018-08" db="EMBL/GenBank/DDBJ databases">
        <authorList>
            <person name="Khan S.A."/>
            <person name="Jeon C.O."/>
            <person name="Chun B.H."/>
            <person name="Jeong S.E."/>
        </authorList>
    </citation>
    <scope>NUCLEOTIDE SEQUENCE [LARGE SCALE GENOMIC DNA]</scope>
    <source>
        <strain evidence="11 12">S-16</strain>
    </source>
</reference>
<dbReference type="EMBL" id="QUSW01000001">
    <property type="protein sequence ID" value="RQP26869.1"/>
    <property type="molecule type" value="Genomic_DNA"/>
</dbReference>
<keyword evidence="7" id="KW-0812">Transmembrane</keyword>
<dbReference type="GO" id="GO:0005886">
    <property type="term" value="C:plasma membrane"/>
    <property type="evidence" value="ECO:0007669"/>
    <property type="project" value="UniProtKB-SubCell"/>
</dbReference>
<dbReference type="Proteomes" id="UP000267464">
    <property type="component" value="Unassembled WGS sequence"/>
</dbReference>
<evidence type="ECO:0000256" key="1">
    <source>
        <dbReference type="ARBA" id="ARBA00004533"/>
    </source>
</evidence>
<dbReference type="GO" id="GO:0015627">
    <property type="term" value="C:type II protein secretion system complex"/>
    <property type="evidence" value="ECO:0007669"/>
    <property type="project" value="InterPro"/>
</dbReference>
<keyword evidence="4" id="KW-0813">Transport</keyword>
<dbReference type="GO" id="GO:0015628">
    <property type="term" value="P:protein secretion by the type II secretion system"/>
    <property type="evidence" value="ECO:0007669"/>
    <property type="project" value="InterPro"/>
</dbReference>
<protein>
    <recommendedName>
        <fullName evidence="3">Type II secretion system protein N</fullName>
    </recommendedName>
    <alternativeName>
        <fullName evidence="10">General secretion pathway protein N</fullName>
    </alternativeName>
</protein>
<sequence>MLGSVIGIIAFAPAAWLASAVASATGERLLLTEARGTVWSGSAVLVLTGGPGSRDASALPGRLEWTVGTKGLAFELRAKHDCCLNNNPVAIQYRPGLGSSVIKMEPPMGGWIGQWPSAWLAGMGTPFNTLQLGGSIRMTTPGFTVEQAQGRAIMNGRLDIEFVNASSRMSTLDSLGSYRVTLAGEGANGTPTMNLTTLEGALQLTGNGTWGAGKFRFRGEARAAGADDAALSNLLNIIGKREGARSVISIG</sequence>
<comment type="caution">
    <text evidence="11">The sequence shown here is derived from an EMBL/GenBank/DDBJ whole genome shotgun (WGS) entry which is preliminary data.</text>
</comment>
<evidence type="ECO:0000256" key="6">
    <source>
        <dbReference type="ARBA" id="ARBA00022519"/>
    </source>
</evidence>
<comment type="similarity">
    <text evidence="2">Belongs to the GSP N family.</text>
</comment>
<dbReference type="OrthoDB" id="8558191at2"/>
<name>A0A3N7K1L9_9BURK</name>
<keyword evidence="6" id="KW-0997">Cell inner membrane</keyword>
<dbReference type="InterPro" id="IPR022792">
    <property type="entry name" value="T2SS_protein-GspN"/>
</dbReference>
<accession>A0A3N7K1L9</accession>
<keyword evidence="5" id="KW-1003">Cell membrane</keyword>